<dbReference type="PANTHER" id="PTHR34098:SF1">
    <property type="entry name" value="F-BOX ONLY PROTEIN 47"/>
    <property type="match status" value="1"/>
</dbReference>
<dbReference type="InterPro" id="IPR036047">
    <property type="entry name" value="F-box-like_dom_sf"/>
</dbReference>
<proteinExistence type="predicted"/>
<protein>
    <recommendedName>
        <fullName evidence="2">F-box domain-containing protein</fullName>
    </recommendedName>
</protein>
<feature type="region of interest" description="Disordered" evidence="1">
    <location>
        <begin position="398"/>
        <end position="442"/>
    </location>
</feature>
<evidence type="ECO:0000256" key="1">
    <source>
        <dbReference type="SAM" id="MobiDB-lite"/>
    </source>
</evidence>
<feature type="region of interest" description="Disordered" evidence="1">
    <location>
        <begin position="664"/>
        <end position="687"/>
    </location>
</feature>
<dbReference type="PANTHER" id="PTHR34098">
    <property type="entry name" value="F-BOX ONLY PROTEIN 47"/>
    <property type="match status" value="1"/>
</dbReference>
<feature type="compositionally biased region" description="Low complexity" evidence="1">
    <location>
        <begin position="398"/>
        <end position="412"/>
    </location>
</feature>
<reference evidence="3" key="1">
    <citation type="journal article" date="2012" name="PLoS Genet.">
        <title>Comparative analysis of the genomes of two field isolates of the rice blast fungus Magnaporthe oryzae.</title>
        <authorList>
            <person name="Xue M."/>
            <person name="Yang J."/>
            <person name="Li Z."/>
            <person name="Hu S."/>
            <person name="Yao N."/>
            <person name="Dean R.A."/>
            <person name="Zhao W."/>
            <person name="Shen M."/>
            <person name="Zhang H."/>
            <person name="Li C."/>
            <person name="Liu L."/>
            <person name="Cao L."/>
            <person name="Xu X."/>
            <person name="Xing Y."/>
            <person name="Hsiang T."/>
            <person name="Zhang Z."/>
            <person name="Xu J.R."/>
            <person name="Peng Y.L."/>
        </authorList>
    </citation>
    <scope>NUCLEOTIDE SEQUENCE</scope>
    <source>
        <strain evidence="3">Y34</strain>
    </source>
</reference>
<feature type="compositionally biased region" description="Acidic residues" evidence="1">
    <location>
        <begin position="413"/>
        <end position="428"/>
    </location>
</feature>
<evidence type="ECO:0000259" key="2">
    <source>
        <dbReference type="PROSITE" id="PS50181"/>
    </source>
</evidence>
<gene>
    <name evidence="3" type="ORF">OOU_Y34scaffold00183g8</name>
</gene>
<sequence>MSIRNLAWEVLSYISQELDVDDLFNLSLSCRHLQCLIRDNNICKRVLQSAAPSAPETRSAHASKEYARALRLIFKRRNAISSASPYLAAVVADAESFIYSSGVLCYINKGLLRLRDLHNSAPTESVIDIGKLLNTDQGLSSTVGRKQNYSFHILHYANGFVSCRYVPKDSPVSWLVVINPSQGSVLSYALESSRKIFVRNSDQFLYYGTHCDIAEDGSRRWALRGCNLLDGEWHGYLTHLPEMIGSEIGTNICFEIIDGYFYALANQALFEREEIRWTSYYTCVRFPVNQAKPKSTQLGTMKEIWRKFHSEGPIDDRWNFIKLIKDERTGTLTIVEGRREWRAGASASRTYYTSALEFPSASRTYYKSELQSPSEIYSEPAISGRAVGNYSAGFLSPNTASSSSTDYSCSPADTDDDDDDGDDDDEEAPTSRSPHMVHPGDNAATLPVLTLNNSLLRCYHSSCQTYLDLVNHGDFGNRQGIRLRVGSRSLRSHSELGPLVTPTDENPLYPDQQIKRLYKSAEIKFWPPAHWINDSKNGRDLDGILNPQVHKGDFTGMWDDRSMCYATGGSTKTIVFISFDPSIRLAGIRPWFPGSQEEGQGIHQHVAAVGNNAAVRPGKIFNQFQHTSGTCSQRVPLRLPEESGGEQFGIDSATESSLAGGSILSKTASSETPPPINNGDSKKPEWTWTARPVQTSIHKGFHFAL</sequence>
<evidence type="ECO:0000313" key="3">
    <source>
        <dbReference type="EMBL" id="ELQ42921.1"/>
    </source>
</evidence>
<dbReference type="AlphaFoldDB" id="A0AA97P6F9"/>
<dbReference type="Proteomes" id="UP000011086">
    <property type="component" value="Unassembled WGS sequence"/>
</dbReference>
<dbReference type="EMBL" id="JH793409">
    <property type="protein sequence ID" value="ELQ42921.1"/>
    <property type="molecule type" value="Genomic_DNA"/>
</dbReference>
<dbReference type="PROSITE" id="PS50181">
    <property type="entry name" value="FBOX"/>
    <property type="match status" value="1"/>
</dbReference>
<name>A0AA97P6F9_PYRO3</name>
<dbReference type="InterPro" id="IPR038946">
    <property type="entry name" value="FBXO47"/>
</dbReference>
<feature type="domain" description="F-box" evidence="2">
    <location>
        <begin position="1"/>
        <end position="46"/>
    </location>
</feature>
<organism evidence="3">
    <name type="scientific">Pyricularia oryzae (strain Y34)</name>
    <name type="common">Rice blast fungus</name>
    <name type="synonym">Magnaporthe oryzae</name>
    <dbReference type="NCBI Taxonomy" id="1143189"/>
    <lineage>
        <taxon>Eukaryota</taxon>
        <taxon>Fungi</taxon>
        <taxon>Dikarya</taxon>
        <taxon>Ascomycota</taxon>
        <taxon>Pezizomycotina</taxon>
        <taxon>Sordariomycetes</taxon>
        <taxon>Sordariomycetidae</taxon>
        <taxon>Magnaporthales</taxon>
        <taxon>Pyriculariaceae</taxon>
        <taxon>Pyricularia</taxon>
    </lineage>
</organism>
<dbReference type="SUPFAM" id="SSF81383">
    <property type="entry name" value="F-box domain"/>
    <property type="match status" value="1"/>
</dbReference>
<dbReference type="InterPro" id="IPR001810">
    <property type="entry name" value="F-box_dom"/>
</dbReference>
<accession>A0AA97P6F9</accession>